<sequence length="66" mass="8022">MDGLSIPQHRLPSNNIRYEQNDEYSLRFFLFTFFTPSSQHFCGWCFSFQRCLFRRSSPTILMHLLR</sequence>
<organism evidence="1 2">
    <name type="scientific">Monilinia laxa</name>
    <name type="common">Brown rot fungus</name>
    <name type="synonym">Sclerotinia laxa</name>
    <dbReference type="NCBI Taxonomy" id="61186"/>
    <lineage>
        <taxon>Eukaryota</taxon>
        <taxon>Fungi</taxon>
        <taxon>Dikarya</taxon>
        <taxon>Ascomycota</taxon>
        <taxon>Pezizomycotina</taxon>
        <taxon>Leotiomycetes</taxon>
        <taxon>Helotiales</taxon>
        <taxon>Sclerotiniaceae</taxon>
        <taxon>Monilinia</taxon>
    </lineage>
</organism>
<evidence type="ECO:0000313" key="2">
    <source>
        <dbReference type="Proteomes" id="UP000326757"/>
    </source>
</evidence>
<accession>A0A5N6KI03</accession>
<keyword evidence="2" id="KW-1185">Reference proteome</keyword>
<dbReference type="EMBL" id="VIGI01000002">
    <property type="protein sequence ID" value="KAB8303231.1"/>
    <property type="molecule type" value="Genomic_DNA"/>
</dbReference>
<protein>
    <submittedName>
        <fullName evidence="1">Uncharacterized protein</fullName>
    </submittedName>
</protein>
<gene>
    <name evidence="1" type="ORF">EYC80_004678</name>
</gene>
<proteinExistence type="predicted"/>
<dbReference type="Proteomes" id="UP000326757">
    <property type="component" value="Unassembled WGS sequence"/>
</dbReference>
<comment type="caution">
    <text evidence="1">The sequence shown here is derived from an EMBL/GenBank/DDBJ whole genome shotgun (WGS) entry which is preliminary data.</text>
</comment>
<reference evidence="1 2" key="1">
    <citation type="submission" date="2019-06" db="EMBL/GenBank/DDBJ databases">
        <title>Genome Sequence of the Brown Rot Fungal Pathogen Monilinia laxa.</title>
        <authorList>
            <person name="De Miccolis Angelini R.M."/>
            <person name="Landi L."/>
            <person name="Abate D."/>
            <person name="Pollastro S."/>
            <person name="Romanazzi G."/>
            <person name="Faretra F."/>
        </authorList>
    </citation>
    <scope>NUCLEOTIDE SEQUENCE [LARGE SCALE GENOMIC DNA]</scope>
    <source>
        <strain evidence="1 2">Mlax316</strain>
    </source>
</reference>
<evidence type="ECO:0000313" key="1">
    <source>
        <dbReference type="EMBL" id="KAB8303231.1"/>
    </source>
</evidence>
<name>A0A5N6KI03_MONLA</name>
<dbReference type="AlphaFoldDB" id="A0A5N6KI03"/>